<feature type="transmembrane region" description="Helical" evidence="6">
    <location>
        <begin position="88"/>
        <end position="109"/>
    </location>
</feature>
<dbReference type="AlphaFoldDB" id="A0A1C9IER0"/>
<feature type="transmembrane region" description="Helical" evidence="6">
    <location>
        <begin position="12"/>
        <end position="35"/>
    </location>
</feature>
<evidence type="ECO:0000256" key="2">
    <source>
        <dbReference type="ARBA" id="ARBA00022475"/>
    </source>
</evidence>
<evidence type="ECO:0000313" key="8">
    <source>
        <dbReference type="EMBL" id="AOP02805.1"/>
    </source>
</evidence>
<protein>
    <submittedName>
        <fullName evidence="8">Wzx</fullName>
    </submittedName>
</protein>
<evidence type="ECO:0000256" key="6">
    <source>
        <dbReference type="SAM" id="Phobius"/>
    </source>
</evidence>
<dbReference type="EMBL" id="KU665267">
    <property type="protein sequence ID" value="AOP02782.1"/>
    <property type="molecule type" value="Genomic_DNA"/>
</dbReference>
<organism evidence="8">
    <name type="scientific">Streptococcus suis</name>
    <dbReference type="NCBI Taxonomy" id="1307"/>
    <lineage>
        <taxon>Bacteria</taxon>
        <taxon>Bacillati</taxon>
        <taxon>Bacillota</taxon>
        <taxon>Bacilli</taxon>
        <taxon>Lactobacillales</taxon>
        <taxon>Streptococcaceae</taxon>
        <taxon>Streptococcus</taxon>
    </lineage>
</organism>
<feature type="transmembrane region" description="Helical" evidence="6">
    <location>
        <begin position="405"/>
        <end position="425"/>
    </location>
</feature>
<feature type="transmembrane region" description="Helical" evidence="6">
    <location>
        <begin position="47"/>
        <end position="67"/>
    </location>
</feature>
<evidence type="ECO:0000256" key="4">
    <source>
        <dbReference type="ARBA" id="ARBA00022989"/>
    </source>
</evidence>
<reference evidence="8" key="1">
    <citation type="journal article" date="2016" name="Appl. Environ. Microbiol.">
        <title>Novel capsular polysaccharide Loci and new diagnostic tools for high-throughput capsular gene typing in Streptococcus suis.</title>
        <authorList>
            <person name="Zheng H."/>
            <person name="Bai X."/>
            <person name="Xu J."/>
        </authorList>
    </citation>
    <scope>NUCLEOTIDE SEQUENCE</scope>
    <source>
        <strain evidence="7">YS355</strain>
        <strain evidence="8">YS365</strain>
    </source>
</reference>
<keyword evidence="5 6" id="KW-0472">Membrane</keyword>
<dbReference type="EMBL" id="KU665268">
    <property type="protein sequence ID" value="AOP02805.1"/>
    <property type="molecule type" value="Genomic_DNA"/>
</dbReference>
<feature type="transmembrane region" description="Helical" evidence="6">
    <location>
        <begin position="181"/>
        <end position="201"/>
    </location>
</feature>
<sequence length="498" mass="56415">MNKLKLNSLSALIFQIITLISGLIIPQLLLTAYGTEQNGLNYSISQMLSIISFFDFGVAAVAQATLYKPLHKRDIATVSGIYNSINRYFNKLSLGLLIYILFLCIYYGTEKSSQYSWVYTTTLVLAISISLIGQYALGISNQVLLSADQKMYIYMFINTIATLINIISTYILVSFGYSIQLVRLISSIIFLIRPIFLQYYVKKHYCLLSISEVGYRTIPNQWSGLIQHIAVTLTSSLDSIILTLLSTFSNVSIYSIYAFPLNGVRLLIESIGSGYKSHFGAIFVREEDSEIPLIESFSKFEWFINFVSVVLFCIMTNVLTPFVIVYTKEVEDANYSQPVFGFILIVAFLLMNLRIPYTTVINAAGHFRETQSHSLIEIVINIALSVILVGEFGLVGVAIGTAISIFYRIIVSIIYLRKFVLKFSLINRLRILIVDTCTIIIFLLFSSLLSFEINTYFSIFIYSIVCGLLATLLYILISGLFYRKMIMNVRTIFNRRKS</sequence>
<keyword evidence="4 6" id="KW-1133">Transmembrane helix</keyword>
<keyword evidence="2" id="KW-1003">Cell membrane</keyword>
<gene>
    <name evidence="8" type="primary">cpsP</name>
    <name evidence="7" type="ORF">YS355-orf16</name>
    <name evidence="8" type="ORF">YS365-orf16</name>
</gene>
<feature type="transmembrane region" description="Helical" evidence="6">
    <location>
        <begin position="115"/>
        <end position="139"/>
    </location>
</feature>
<dbReference type="GO" id="GO:0005886">
    <property type="term" value="C:plasma membrane"/>
    <property type="evidence" value="ECO:0007669"/>
    <property type="project" value="UniProtKB-SubCell"/>
</dbReference>
<evidence type="ECO:0000256" key="5">
    <source>
        <dbReference type="ARBA" id="ARBA00023136"/>
    </source>
</evidence>
<comment type="subcellular location">
    <subcellularLocation>
        <location evidence="1">Cell membrane</location>
        <topology evidence="1">Multi-pass membrane protein</topology>
    </subcellularLocation>
</comment>
<feature type="transmembrane region" description="Helical" evidence="6">
    <location>
        <begin position="302"/>
        <end position="327"/>
    </location>
</feature>
<dbReference type="PANTHER" id="PTHR30250:SF26">
    <property type="entry name" value="PSMA PROTEIN"/>
    <property type="match status" value="1"/>
</dbReference>
<evidence type="ECO:0000256" key="3">
    <source>
        <dbReference type="ARBA" id="ARBA00022692"/>
    </source>
</evidence>
<evidence type="ECO:0000256" key="1">
    <source>
        <dbReference type="ARBA" id="ARBA00004651"/>
    </source>
</evidence>
<name>A0A1C9IER0_STRSU</name>
<dbReference type="InterPro" id="IPR050833">
    <property type="entry name" value="Poly_Biosynth_Transport"/>
</dbReference>
<accession>A0A1C9IER0</accession>
<feature type="transmembrane region" description="Helical" evidence="6">
    <location>
        <begin position="459"/>
        <end position="482"/>
    </location>
</feature>
<dbReference type="PANTHER" id="PTHR30250">
    <property type="entry name" value="PST FAMILY PREDICTED COLANIC ACID TRANSPORTER"/>
    <property type="match status" value="1"/>
</dbReference>
<evidence type="ECO:0000313" key="7">
    <source>
        <dbReference type="EMBL" id="AOP02782.1"/>
    </source>
</evidence>
<feature type="transmembrane region" description="Helical" evidence="6">
    <location>
        <begin position="378"/>
        <end position="399"/>
    </location>
</feature>
<keyword evidence="3 6" id="KW-0812">Transmembrane</keyword>
<feature type="transmembrane region" description="Helical" evidence="6">
    <location>
        <begin position="151"/>
        <end position="175"/>
    </location>
</feature>
<proteinExistence type="predicted"/>
<feature type="transmembrane region" description="Helical" evidence="6">
    <location>
        <begin position="432"/>
        <end position="453"/>
    </location>
</feature>
<feature type="transmembrane region" description="Helical" evidence="6">
    <location>
        <begin position="339"/>
        <end position="357"/>
    </location>
</feature>